<dbReference type="Gene3D" id="4.10.400.10">
    <property type="entry name" value="Low-density Lipoprotein Receptor"/>
    <property type="match status" value="6"/>
</dbReference>
<keyword evidence="3" id="KW-0677">Repeat</keyword>
<dbReference type="InterPro" id="IPR002172">
    <property type="entry name" value="LDrepeatLR_classA_rpt"/>
</dbReference>
<evidence type="ECO:0000256" key="5">
    <source>
        <dbReference type="ARBA" id="ARBA00023136"/>
    </source>
</evidence>
<sequence length="362" mass="39929">MREIARRVPDTNTDGRAPDFINRPGCNNDIIHISIIILFITIIIRGSIFSNETDVPCPFGTFKCPEGKCIPQTSVCNYQKDCDKGEDELNHCPPPECEPGQISCGQYVFNKTYCIPPHYKCDMTIDCVDGTDESDCTYRKCQSDDIRCGAPSLGVSLNGRTAEICVPKEKRCDGYLDCRTGKDEEGCTGTACRLDQFRCANGARCIDTSLKCNHKNDCGDNSDELGCSKFTQHPQPPAGTSPVANRNSRPPDFPPCHGGQFRCTNALCIPATFHCDGYHDCSDESDEANCTAIACPDNKFLCPRGGPNGQAKCIVKSKLCDGKRDCEDGTDEETACCKYLDAVEIRLRNETLHPNSWIEKIR</sequence>
<feature type="disulfide bond" evidence="9">
    <location>
        <begin position="275"/>
        <end position="290"/>
    </location>
</feature>
<dbReference type="EnsemblMetazoa" id="ADIR000772-RA">
    <property type="protein sequence ID" value="ADIR000772-PA"/>
    <property type="gene ID" value="ADIR000772"/>
</dbReference>
<dbReference type="InterPro" id="IPR023415">
    <property type="entry name" value="LDLR_class-A_CS"/>
</dbReference>
<reference evidence="12" key="1">
    <citation type="submission" date="2013-03" db="EMBL/GenBank/DDBJ databases">
        <title>The Genome Sequence of Anopheles dirus WRAIR2.</title>
        <authorList>
            <consortium name="The Broad Institute Genomics Platform"/>
            <person name="Neafsey D.E."/>
            <person name="Walton C."/>
            <person name="Walker B."/>
            <person name="Young S.K."/>
            <person name="Zeng Q."/>
            <person name="Gargeya S."/>
            <person name="Fitzgerald M."/>
            <person name="Haas B."/>
            <person name="Abouelleil A."/>
            <person name="Allen A.W."/>
            <person name="Alvarado L."/>
            <person name="Arachchi H.M."/>
            <person name="Berlin A.M."/>
            <person name="Chapman S.B."/>
            <person name="Gainer-Dewar J."/>
            <person name="Goldberg J."/>
            <person name="Griggs A."/>
            <person name="Gujja S."/>
            <person name="Hansen M."/>
            <person name="Howarth C."/>
            <person name="Imamovic A."/>
            <person name="Ireland A."/>
            <person name="Larimer J."/>
            <person name="McCowan C."/>
            <person name="Murphy C."/>
            <person name="Pearson M."/>
            <person name="Poon T.W."/>
            <person name="Priest M."/>
            <person name="Roberts A."/>
            <person name="Saif S."/>
            <person name="Shea T."/>
            <person name="Sisk P."/>
            <person name="Sykes S."/>
            <person name="Wortman J."/>
            <person name="Nusbaum C."/>
            <person name="Birren B."/>
        </authorList>
    </citation>
    <scope>NUCLEOTIDE SEQUENCE [LARGE SCALE GENOMIC DNA]</scope>
    <source>
        <strain evidence="12">WRAIR2</strain>
    </source>
</reference>
<evidence type="ECO:0000256" key="7">
    <source>
        <dbReference type="ARBA" id="ARBA00023170"/>
    </source>
</evidence>
<dbReference type="PANTHER" id="PTHR22722:SF14">
    <property type="entry name" value="MEGALIN, ISOFORM A"/>
    <property type="match status" value="1"/>
</dbReference>
<evidence type="ECO:0000256" key="9">
    <source>
        <dbReference type="PROSITE-ProRule" id="PRU00124"/>
    </source>
</evidence>
<evidence type="ECO:0000313" key="11">
    <source>
        <dbReference type="EnsemblMetazoa" id="ADIR000772-PA"/>
    </source>
</evidence>
<name>A0A182MZG7_9DIPT</name>
<protein>
    <submittedName>
        <fullName evidence="11">Uncharacterized protein</fullName>
    </submittedName>
</protein>
<feature type="disulfide bond" evidence="9">
    <location>
        <begin position="256"/>
        <end position="268"/>
    </location>
</feature>
<dbReference type="AlphaFoldDB" id="A0A182MZG7"/>
<accession>A0A182MZG7</accession>
<feature type="disulfide bond" evidence="9">
    <location>
        <begin position="212"/>
        <end position="227"/>
    </location>
</feature>
<dbReference type="GO" id="GO:0006898">
    <property type="term" value="P:receptor-mediated endocytosis"/>
    <property type="evidence" value="ECO:0007669"/>
    <property type="project" value="TreeGrafter"/>
</dbReference>
<evidence type="ECO:0000256" key="10">
    <source>
        <dbReference type="SAM" id="Phobius"/>
    </source>
</evidence>
<keyword evidence="2 10" id="KW-0812">Transmembrane</keyword>
<dbReference type="PROSITE" id="PS50068">
    <property type="entry name" value="LDLRA_2"/>
    <property type="match status" value="6"/>
</dbReference>
<feature type="disulfide bond" evidence="9">
    <location>
        <begin position="172"/>
        <end position="187"/>
    </location>
</feature>
<keyword evidence="4 10" id="KW-1133">Transmembrane helix</keyword>
<keyword evidence="12" id="KW-1185">Reference proteome</keyword>
<dbReference type="GO" id="GO:0042562">
    <property type="term" value="F:hormone binding"/>
    <property type="evidence" value="ECO:0007669"/>
    <property type="project" value="TreeGrafter"/>
</dbReference>
<reference evidence="11" key="2">
    <citation type="submission" date="2020-05" db="UniProtKB">
        <authorList>
            <consortium name="EnsemblMetazoa"/>
        </authorList>
    </citation>
    <scope>IDENTIFICATION</scope>
    <source>
        <strain evidence="11">WRAIR2</strain>
    </source>
</reference>
<keyword evidence="5 10" id="KW-0472">Membrane</keyword>
<feature type="disulfide bond" evidence="9">
    <location>
        <begin position="263"/>
        <end position="281"/>
    </location>
</feature>
<evidence type="ECO:0000256" key="1">
    <source>
        <dbReference type="ARBA" id="ARBA00004167"/>
    </source>
</evidence>
<dbReference type="FunFam" id="4.10.400.10:FF:000230">
    <property type="entry name" value="Low-density lipoprotein RecePtor related"/>
    <property type="match status" value="1"/>
</dbReference>
<feature type="disulfide bond" evidence="9">
    <location>
        <begin position="57"/>
        <end position="69"/>
    </location>
</feature>
<dbReference type="Proteomes" id="UP000075884">
    <property type="component" value="Unassembled WGS sequence"/>
</dbReference>
<comment type="caution">
    <text evidence="9">Lacks conserved residue(s) required for the propagation of feature annotation.</text>
</comment>
<keyword evidence="7" id="KW-0675">Receptor</keyword>
<evidence type="ECO:0000256" key="2">
    <source>
        <dbReference type="ARBA" id="ARBA00022692"/>
    </source>
</evidence>
<dbReference type="GO" id="GO:0016324">
    <property type="term" value="C:apical plasma membrane"/>
    <property type="evidence" value="ECO:0007669"/>
    <property type="project" value="TreeGrafter"/>
</dbReference>
<evidence type="ECO:0000256" key="8">
    <source>
        <dbReference type="ARBA" id="ARBA00023180"/>
    </source>
</evidence>
<dbReference type="PROSITE" id="PS01209">
    <property type="entry name" value="LDLRA_1"/>
    <property type="match status" value="3"/>
</dbReference>
<dbReference type="PANTHER" id="PTHR22722">
    <property type="entry name" value="LOW-DENSITY LIPOPROTEIN RECEPTOR-RELATED PROTEIN 2-RELATED"/>
    <property type="match status" value="1"/>
</dbReference>
<dbReference type="InterPro" id="IPR051221">
    <property type="entry name" value="LDLR-related"/>
</dbReference>
<feature type="transmembrane region" description="Helical" evidence="10">
    <location>
        <begin position="30"/>
        <end position="48"/>
    </location>
</feature>
<dbReference type="STRING" id="7168.A0A182MZG7"/>
<feature type="disulfide bond" evidence="9">
    <location>
        <begin position="64"/>
        <end position="82"/>
    </location>
</feature>
<keyword evidence="6 9" id="KW-1015">Disulfide bond</keyword>
<feature type="disulfide bond" evidence="9">
    <location>
        <begin position="121"/>
        <end position="136"/>
    </location>
</feature>
<evidence type="ECO:0000256" key="3">
    <source>
        <dbReference type="ARBA" id="ARBA00022737"/>
    </source>
</evidence>
<dbReference type="CDD" id="cd00112">
    <property type="entry name" value="LDLa"/>
    <property type="match status" value="5"/>
</dbReference>
<comment type="subcellular location">
    <subcellularLocation>
        <location evidence="1">Membrane</location>
        <topology evidence="1">Single-pass membrane protein</topology>
    </subcellularLocation>
</comment>
<dbReference type="VEuPathDB" id="VectorBase:ADIR000772"/>
<dbReference type="SMART" id="SM00192">
    <property type="entry name" value="LDLa"/>
    <property type="match status" value="6"/>
</dbReference>
<dbReference type="GO" id="GO:0043235">
    <property type="term" value="C:receptor complex"/>
    <property type="evidence" value="ECO:0007669"/>
    <property type="project" value="TreeGrafter"/>
</dbReference>
<keyword evidence="8" id="KW-0325">Glycoprotein</keyword>
<dbReference type="Pfam" id="PF00057">
    <property type="entry name" value="Ldl_recept_a"/>
    <property type="match status" value="5"/>
</dbReference>
<proteinExistence type="predicted"/>
<dbReference type="SUPFAM" id="SSF57424">
    <property type="entry name" value="LDL receptor-like module"/>
    <property type="match status" value="6"/>
</dbReference>
<dbReference type="PRINTS" id="PR00261">
    <property type="entry name" value="LDLRECEPTOR"/>
</dbReference>
<evidence type="ECO:0000256" key="6">
    <source>
        <dbReference type="ARBA" id="ARBA00023157"/>
    </source>
</evidence>
<dbReference type="InterPro" id="IPR036055">
    <property type="entry name" value="LDL_receptor-like_sf"/>
</dbReference>
<evidence type="ECO:0000313" key="12">
    <source>
        <dbReference type="Proteomes" id="UP000075884"/>
    </source>
</evidence>
<organism evidence="11 12">
    <name type="scientific">Anopheles dirus</name>
    <dbReference type="NCBI Taxonomy" id="7168"/>
    <lineage>
        <taxon>Eukaryota</taxon>
        <taxon>Metazoa</taxon>
        <taxon>Ecdysozoa</taxon>
        <taxon>Arthropoda</taxon>
        <taxon>Hexapoda</taxon>
        <taxon>Insecta</taxon>
        <taxon>Pterygota</taxon>
        <taxon>Neoptera</taxon>
        <taxon>Endopterygota</taxon>
        <taxon>Diptera</taxon>
        <taxon>Nematocera</taxon>
        <taxon>Culicoidea</taxon>
        <taxon>Culicidae</taxon>
        <taxon>Anophelinae</taxon>
        <taxon>Anopheles</taxon>
    </lineage>
</organism>
<evidence type="ECO:0000256" key="4">
    <source>
        <dbReference type="ARBA" id="ARBA00022989"/>
    </source>
</evidence>